<organism evidence="1 2">
    <name type="scientific">[Clostridium] innocuum 2959</name>
    <dbReference type="NCBI Taxonomy" id="999413"/>
    <lineage>
        <taxon>Bacteria</taxon>
        <taxon>Bacillati</taxon>
        <taxon>Bacillota</taxon>
        <taxon>Clostridia</taxon>
        <taxon>Eubacteriales</taxon>
        <taxon>Clostridiaceae</taxon>
        <taxon>Clostridium</taxon>
    </lineage>
</organism>
<comment type="caution">
    <text evidence="1">The sequence shown here is derived from an EMBL/GenBank/DDBJ whole genome shotgun (WGS) entry which is preliminary data.</text>
</comment>
<proteinExistence type="predicted"/>
<dbReference type="HOGENOM" id="CLU_3007288_0_0_9"/>
<sequence>MTAEEMRADQKEIYELAAMLYEAKKRNPNISHVLNVFFKGLSIGVNISNGFQSPAV</sequence>
<gene>
    <name evidence="1" type="ORF">HMPREF1094_02043</name>
</gene>
<dbReference type="Proteomes" id="UP000013051">
    <property type="component" value="Unassembled WGS sequence"/>
</dbReference>
<dbReference type="AlphaFoldDB" id="N9WI44"/>
<reference evidence="1 2" key="1">
    <citation type="submission" date="2013-01" db="EMBL/GenBank/DDBJ databases">
        <title>The Genome Sequence of Clostridium innocuum 2959.</title>
        <authorList>
            <consortium name="The Broad Institute Genome Sequencing Platform"/>
            <person name="Earl A."/>
            <person name="Ward D."/>
            <person name="Feldgarden M."/>
            <person name="Gevers D."/>
            <person name="Courvalin P."/>
            <person name="Lambert T."/>
            <person name="Walker B."/>
            <person name="Young S.K."/>
            <person name="Zeng Q."/>
            <person name="Gargeya S."/>
            <person name="Fitzgerald M."/>
            <person name="Haas B."/>
            <person name="Abouelleil A."/>
            <person name="Alvarado L."/>
            <person name="Arachchi H.M."/>
            <person name="Berlin A.M."/>
            <person name="Chapman S.B."/>
            <person name="Dewar J."/>
            <person name="Goldberg J."/>
            <person name="Griggs A."/>
            <person name="Gujja S."/>
            <person name="Hansen M."/>
            <person name="Howarth C."/>
            <person name="Imamovic A."/>
            <person name="Larimer J."/>
            <person name="McCowan C."/>
            <person name="Murphy C."/>
            <person name="Neiman D."/>
            <person name="Pearson M."/>
            <person name="Priest M."/>
            <person name="Roberts A."/>
            <person name="Saif S."/>
            <person name="Shea T."/>
            <person name="Sisk P."/>
            <person name="Sykes S."/>
            <person name="Wortman J."/>
            <person name="Nusbaum C."/>
            <person name="Birren B."/>
        </authorList>
    </citation>
    <scope>NUCLEOTIDE SEQUENCE [LARGE SCALE GENOMIC DNA]</scope>
    <source>
        <strain evidence="1 2">2959</strain>
    </source>
</reference>
<name>N9WI44_CLOIN</name>
<protein>
    <submittedName>
        <fullName evidence="1">Uncharacterized protein</fullName>
    </submittedName>
</protein>
<keyword evidence="2" id="KW-1185">Reference proteome</keyword>
<accession>N9WI44</accession>
<dbReference type="RefSeq" id="WP_002607726.1">
    <property type="nucleotide sequence ID" value="NZ_KB850943.1"/>
</dbReference>
<evidence type="ECO:0000313" key="1">
    <source>
        <dbReference type="EMBL" id="ENY87152.1"/>
    </source>
</evidence>
<dbReference type="EMBL" id="AGYV01000003">
    <property type="protein sequence ID" value="ENY87152.1"/>
    <property type="molecule type" value="Genomic_DNA"/>
</dbReference>
<evidence type="ECO:0000313" key="2">
    <source>
        <dbReference type="Proteomes" id="UP000013051"/>
    </source>
</evidence>